<organism evidence="1 2">
    <name type="scientific">Nepenthes gracilis</name>
    <name type="common">Slender pitcher plant</name>
    <dbReference type="NCBI Taxonomy" id="150966"/>
    <lineage>
        <taxon>Eukaryota</taxon>
        <taxon>Viridiplantae</taxon>
        <taxon>Streptophyta</taxon>
        <taxon>Embryophyta</taxon>
        <taxon>Tracheophyta</taxon>
        <taxon>Spermatophyta</taxon>
        <taxon>Magnoliopsida</taxon>
        <taxon>eudicotyledons</taxon>
        <taxon>Gunneridae</taxon>
        <taxon>Pentapetalae</taxon>
        <taxon>Caryophyllales</taxon>
        <taxon>Nepenthaceae</taxon>
        <taxon>Nepenthes</taxon>
    </lineage>
</organism>
<evidence type="ECO:0000313" key="1">
    <source>
        <dbReference type="EMBL" id="GMG99765.1"/>
    </source>
</evidence>
<sequence>MANFRPPYHQSYGGGRKVEFLGDHAAGIDMMYVARSRSHDPPSTFRTVRAPSSSALSLMPSVTAWLEDPEMKRRKRLTKYKIYSLEGKMKISFKKGYRWIKRKCHRIVHGY</sequence>
<dbReference type="InterPro" id="IPR021899">
    <property type="entry name" value="DUF3511"/>
</dbReference>
<dbReference type="AlphaFoldDB" id="A0AAD3RXL6"/>
<dbReference type="Pfam" id="PF12023">
    <property type="entry name" value="DUF3511"/>
    <property type="match status" value="1"/>
</dbReference>
<name>A0AAD3RXL6_NEPGR</name>
<dbReference type="EMBL" id="BSYO01000001">
    <property type="protein sequence ID" value="GMG99765.1"/>
    <property type="molecule type" value="Genomic_DNA"/>
</dbReference>
<gene>
    <name evidence="1" type="ORF">Nepgr_001605</name>
</gene>
<keyword evidence="2" id="KW-1185">Reference proteome</keyword>
<dbReference type="Proteomes" id="UP001279734">
    <property type="component" value="Unassembled WGS sequence"/>
</dbReference>
<reference evidence="1" key="1">
    <citation type="submission" date="2023-05" db="EMBL/GenBank/DDBJ databases">
        <title>Nepenthes gracilis genome sequencing.</title>
        <authorList>
            <person name="Fukushima K."/>
        </authorList>
    </citation>
    <scope>NUCLEOTIDE SEQUENCE</scope>
    <source>
        <strain evidence="1">SING2019-196</strain>
    </source>
</reference>
<comment type="caution">
    <text evidence="1">The sequence shown here is derived from an EMBL/GenBank/DDBJ whole genome shotgun (WGS) entry which is preliminary data.</text>
</comment>
<protein>
    <submittedName>
        <fullName evidence="1">Uncharacterized protein</fullName>
    </submittedName>
</protein>
<proteinExistence type="predicted"/>
<evidence type="ECO:0000313" key="2">
    <source>
        <dbReference type="Proteomes" id="UP001279734"/>
    </source>
</evidence>
<dbReference type="PANTHER" id="PTHR33193">
    <property type="entry name" value="DOMAIN PROTEIN, PUTATIVE (DUF3511)-RELATED"/>
    <property type="match status" value="1"/>
</dbReference>
<accession>A0AAD3RXL6</accession>
<dbReference type="PANTHER" id="PTHR33193:SF13">
    <property type="entry name" value="EXPRESSED PROTEIN"/>
    <property type="match status" value="1"/>
</dbReference>